<dbReference type="KEGG" id="efr:EFREU_v1c00050"/>
<evidence type="ECO:0000256" key="6">
    <source>
        <dbReference type="ARBA" id="ARBA00038076"/>
    </source>
</evidence>
<dbReference type="InterPro" id="IPR003838">
    <property type="entry name" value="ABC3_permease_C"/>
</dbReference>
<evidence type="ECO:0000256" key="3">
    <source>
        <dbReference type="ARBA" id="ARBA00022692"/>
    </source>
</evidence>
<dbReference type="InterPro" id="IPR050250">
    <property type="entry name" value="Macrolide_Exporter_MacB"/>
</dbReference>
<dbReference type="PANTHER" id="PTHR30572:SF4">
    <property type="entry name" value="ABC TRANSPORTER PERMEASE YTRF"/>
    <property type="match status" value="1"/>
</dbReference>
<dbReference type="GO" id="GO:0005886">
    <property type="term" value="C:plasma membrane"/>
    <property type="evidence" value="ECO:0007669"/>
    <property type="project" value="UniProtKB-SubCell"/>
</dbReference>
<evidence type="ECO:0000313" key="9">
    <source>
        <dbReference type="Proteomes" id="UP000232222"/>
    </source>
</evidence>
<name>A0A2K8NQB2_9MOLU</name>
<comment type="similarity">
    <text evidence="6">Belongs to the ABC-4 integral membrane protein family.</text>
</comment>
<feature type="domain" description="ABC3 transporter permease C-terminal" evidence="7">
    <location>
        <begin position="994"/>
        <end position="1102"/>
    </location>
</feature>
<keyword evidence="5" id="KW-0472">Membrane</keyword>
<dbReference type="EMBL" id="CP024962">
    <property type="protein sequence ID" value="ATZ16032.1"/>
    <property type="molecule type" value="Genomic_DNA"/>
</dbReference>
<evidence type="ECO:0000256" key="5">
    <source>
        <dbReference type="ARBA" id="ARBA00023136"/>
    </source>
</evidence>
<keyword evidence="9" id="KW-1185">Reference proteome</keyword>
<dbReference type="GO" id="GO:0022857">
    <property type="term" value="F:transmembrane transporter activity"/>
    <property type="evidence" value="ECO:0007669"/>
    <property type="project" value="TreeGrafter"/>
</dbReference>
<evidence type="ECO:0000256" key="1">
    <source>
        <dbReference type="ARBA" id="ARBA00004651"/>
    </source>
</evidence>
<dbReference type="RefSeq" id="WP_100609000.1">
    <property type="nucleotide sequence ID" value="NZ_CP024962.1"/>
</dbReference>
<keyword evidence="3" id="KW-0812">Transmembrane</keyword>
<evidence type="ECO:0000313" key="8">
    <source>
        <dbReference type="EMBL" id="ATZ16032.1"/>
    </source>
</evidence>
<protein>
    <recommendedName>
        <fullName evidence="7">ABC3 transporter permease C-terminal domain-containing protein</fullName>
    </recommendedName>
</protein>
<proteinExistence type="inferred from homology"/>
<accession>A0A2K8NQB2</accession>
<dbReference type="Pfam" id="PF02687">
    <property type="entry name" value="FtsX"/>
    <property type="match status" value="2"/>
</dbReference>
<sequence>MTWAIFRKQTFRNLKNNWSIIALIFAFVIIGVSLAAGVSSYLFNAYHFTVERGFKNGSFDAMVIKNGLRWDEQQDSQPQDLFLTKNEQEKFEEIVKTDKTNDFTTEERHEIYRFVLAHEGYIQSLLYDANHPSFIQGNNIKVIQDWLNDLKQFNGNLLAYYLYYRTPEAFDKNWDVRTHDLFLQRPTTFLDKEVDIELLTYNDNWVKNPNSYKLLNNGETNEPSLFRQEDFTYNLGVSYDEYQKLLSPQAIHRPLFVTDKSLKNFNLKIGQELIIVNKEMPPDKRLDKYIIVGTAIMSSNMMVMNEYLTAFMPFNYFWDQIQSQENYIKFEIYISTNQDSYKGFPTRYKKVEQRIRDANIFRGQSGLDKSEWPSLINSKPPGSYYAYYTFWISNISIVVLVIVSTIFLIFFVILFTTNQLIENNKRTLQFLKCLGFGNAELSFLNMANVLLPIFLGLLIGFPFSFVIQNLISFLLESQYPMVLNYWMISPWMILIYIAICLFVLAIFFVTNFIVLSRHNILEVRESKIIKHIKSGRLRQWVYNHVSTNTKIAFAINGANIRKSVITTIVLTVTYSVILFGVGFKESINYQGRSAIHYYAPYKNYSLTESSLFTVPSEQQPKDNDQPWDWRSSQDPLLLGDDDIEENSELKPINDGQDVLEALRDGPYNYYLTSAVIDNWVSSVGGDSENPFEEALEKLQAWLKENGIAEGVVTETLKSISVIYDNYQNLKLQLSSLYDWDWEAKDEKGDPKNKLYFIAGRFIATNTNGRTMSLEAHINQRVKGNTPPNSIQGIGLLDTEIQQKMGLSGTNDRYLNVKLSQSLANKLGITKTELAFNNPTFDLSIPLNRNTSHAIKVRARVVEIIKSEFVDDRIFYGINNLKALLRADSVTVVNKDNDQIFNDQFLFFKTEMLADEGPAKDKGAFQFANGIFSEEKVPNALRYVTLPLNYNDGSSINDFADGGDKTELVVSDYKLLALMIADVTKSYMRLINNITIIFVLLTAVVALLLTYLFLVKNRANILLFKSLGYSTPHISNFMIWGYLLAAIIGVGLAIGISVLVVSLLGTVFNDAYNITITFTFTWRYSILIVALPIIFIVLILGSLGAYTYRQDPKDVLVYG</sequence>
<dbReference type="AlphaFoldDB" id="A0A2K8NQB2"/>
<keyword evidence="2" id="KW-1003">Cell membrane</keyword>
<reference evidence="8 9" key="1">
    <citation type="submission" date="2017-11" db="EMBL/GenBank/DDBJ databases">
        <title>Genome sequence of Entomoplasma freundtii BARC 318 (ATCC 51999).</title>
        <authorList>
            <person name="Lo W.-S."/>
            <person name="Gasparich G.E."/>
            <person name="Kuo C.-H."/>
        </authorList>
    </citation>
    <scope>NUCLEOTIDE SEQUENCE [LARGE SCALE GENOMIC DNA]</scope>
    <source>
        <strain evidence="8 9">BARC 318</strain>
    </source>
</reference>
<dbReference type="Proteomes" id="UP000232222">
    <property type="component" value="Chromosome"/>
</dbReference>
<evidence type="ECO:0000256" key="4">
    <source>
        <dbReference type="ARBA" id="ARBA00022989"/>
    </source>
</evidence>
<evidence type="ECO:0000259" key="7">
    <source>
        <dbReference type="Pfam" id="PF02687"/>
    </source>
</evidence>
<feature type="domain" description="ABC3 transporter permease C-terminal" evidence="7">
    <location>
        <begin position="400"/>
        <end position="506"/>
    </location>
</feature>
<evidence type="ECO:0000256" key="2">
    <source>
        <dbReference type="ARBA" id="ARBA00022475"/>
    </source>
</evidence>
<gene>
    <name evidence="8" type="ORF">EFREU_v1c00050</name>
</gene>
<dbReference type="PANTHER" id="PTHR30572">
    <property type="entry name" value="MEMBRANE COMPONENT OF TRANSPORTER-RELATED"/>
    <property type="match status" value="1"/>
</dbReference>
<comment type="subcellular location">
    <subcellularLocation>
        <location evidence="1">Cell membrane</location>
        <topology evidence="1">Multi-pass membrane protein</topology>
    </subcellularLocation>
</comment>
<keyword evidence="4" id="KW-1133">Transmembrane helix</keyword>
<organism evidence="8 9">
    <name type="scientific">Entomoplasma freundtii</name>
    <dbReference type="NCBI Taxonomy" id="74700"/>
    <lineage>
        <taxon>Bacteria</taxon>
        <taxon>Bacillati</taxon>
        <taxon>Mycoplasmatota</taxon>
        <taxon>Mollicutes</taxon>
        <taxon>Entomoplasmatales</taxon>
        <taxon>Entomoplasmataceae</taxon>
        <taxon>Entomoplasma</taxon>
    </lineage>
</organism>